<accession>A0A4Q7YGQ8</accession>
<keyword evidence="2" id="KW-1185">Reference proteome</keyword>
<organism evidence="1 2">
    <name type="scientific">Edaphobacter modestus</name>
    <dbReference type="NCBI Taxonomy" id="388466"/>
    <lineage>
        <taxon>Bacteria</taxon>
        <taxon>Pseudomonadati</taxon>
        <taxon>Acidobacteriota</taxon>
        <taxon>Terriglobia</taxon>
        <taxon>Terriglobales</taxon>
        <taxon>Acidobacteriaceae</taxon>
        <taxon>Edaphobacter</taxon>
    </lineage>
</organism>
<gene>
    <name evidence="1" type="ORF">BDD14_5632</name>
</gene>
<evidence type="ECO:0000313" key="2">
    <source>
        <dbReference type="Proteomes" id="UP000292958"/>
    </source>
</evidence>
<dbReference type="Proteomes" id="UP000292958">
    <property type="component" value="Unassembled WGS sequence"/>
</dbReference>
<protein>
    <submittedName>
        <fullName evidence="1">Uncharacterized protein</fullName>
    </submittedName>
</protein>
<sequence>MLTQCCFNLRRDNLLLQAFQNQFPLINRQPHGGRGDLVRALDCGNLMLDGFTWYCLNNQLHRPFHAASLSHPTTLHALTVMGQSMAIHSSRLCVSVSPRYLPFMGKF</sequence>
<evidence type="ECO:0000313" key="1">
    <source>
        <dbReference type="EMBL" id="RZU35565.1"/>
    </source>
</evidence>
<name>A0A4Q7YGQ8_9BACT</name>
<comment type="caution">
    <text evidence="1">The sequence shown here is derived from an EMBL/GenBank/DDBJ whole genome shotgun (WGS) entry which is preliminary data.</text>
</comment>
<proteinExistence type="predicted"/>
<dbReference type="EMBL" id="SHKW01000002">
    <property type="protein sequence ID" value="RZU35565.1"/>
    <property type="molecule type" value="Genomic_DNA"/>
</dbReference>
<reference evidence="1 2" key="1">
    <citation type="submission" date="2019-02" db="EMBL/GenBank/DDBJ databases">
        <title>Genomic Encyclopedia of Archaeal and Bacterial Type Strains, Phase II (KMG-II): from individual species to whole genera.</title>
        <authorList>
            <person name="Goeker M."/>
        </authorList>
    </citation>
    <scope>NUCLEOTIDE SEQUENCE [LARGE SCALE GENOMIC DNA]</scope>
    <source>
        <strain evidence="1 2">DSM 18101</strain>
    </source>
</reference>
<dbReference type="AlphaFoldDB" id="A0A4Q7YGQ8"/>